<dbReference type="PROSITE" id="PS51273">
    <property type="entry name" value="GATASE_TYPE_1"/>
    <property type="match status" value="1"/>
</dbReference>
<dbReference type="InterPro" id="IPR017926">
    <property type="entry name" value="GATASE"/>
</dbReference>
<comment type="caution">
    <text evidence="6">The sequence shown here is derived from an EMBL/GenBank/DDBJ whole genome shotgun (WGS) entry which is preliminary data.</text>
</comment>
<gene>
    <name evidence="6" type="ORF">B0I24_101397</name>
    <name evidence="7" type="ORF">CWE07_01915</name>
</gene>
<dbReference type="InterPro" id="IPR050472">
    <property type="entry name" value="Anth_synth/Amidotransfase"/>
</dbReference>
<accession>A0A327X456</accession>
<dbReference type="Gene3D" id="3.40.50.880">
    <property type="match status" value="1"/>
</dbReference>
<keyword evidence="2" id="KW-0315">Glutamine amidotransferase</keyword>
<evidence type="ECO:0000259" key="5">
    <source>
        <dbReference type="Pfam" id="PF00117"/>
    </source>
</evidence>
<dbReference type="EMBL" id="PIPK01000001">
    <property type="protein sequence ID" value="RUO28581.1"/>
    <property type="molecule type" value="Genomic_DNA"/>
</dbReference>
<dbReference type="RefSeq" id="WP_111568236.1">
    <property type="nucleotide sequence ID" value="NZ_PIPK01000001.1"/>
</dbReference>
<dbReference type="CDD" id="cd01743">
    <property type="entry name" value="GATase1_Anthranilate_Synthase"/>
    <property type="match status" value="1"/>
</dbReference>
<comment type="catalytic activity">
    <reaction evidence="4">
        <text>chorismate + L-glutamine = anthranilate + pyruvate + L-glutamate + H(+)</text>
        <dbReference type="Rhea" id="RHEA:21732"/>
        <dbReference type="ChEBI" id="CHEBI:15361"/>
        <dbReference type="ChEBI" id="CHEBI:15378"/>
        <dbReference type="ChEBI" id="CHEBI:16567"/>
        <dbReference type="ChEBI" id="CHEBI:29748"/>
        <dbReference type="ChEBI" id="CHEBI:29985"/>
        <dbReference type="ChEBI" id="CHEBI:58359"/>
        <dbReference type="EC" id="4.1.3.27"/>
    </reaction>
</comment>
<dbReference type="PANTHER" id="PTHR43418">
    <property type="entry name" value="MULTIFUNCTIONAL TRYPTOPHAN BIOSYNTHESIS PROTEIN-RELATED"/>
    <property type="match status" value="1"/>
</dbReference>
<proteinExistence type="predicted"/>
<name>A0A327X456_9GAMM</name>
<dbReference type="GO" id="GO:0005829">
    <property type="term" value="C:cytosol"/>
    <property type="evidence" value="ECO:0007669"/>
    <property type="project" value="TreeGrafter"/>
</dbReference>
<dbReference type="OrthoDB" id="9786812at2"/>
<dbReference type="GO" id="GO:0000162">
    <property type="term" value="P:L-tryptophan biosynthetic process"/>
    <property type="evidence" value="ECO:0007669"/>
    <property type="project" value="TreeGrafter"/>
</dbReference>
<dbReference type="GO" id="GO:0002047">
    <property type="term" value="P:phenazine biosynthetic process"/>
    <property type="evidence" value="ECO:0007669"/>
    <property type="project" value="TreeGrafter"/>
</dbReference>
<feature type="domain" description="Glutamine amidotransferase" evidence="5">
    <location>
        <begin position="8"/>
        <end position="197"/>
    </location>
</feature>
<dbReference type="NCBIfam" id="TIGR00566">
    <property type="entry name" value="trpG_papA"/>
    <property type="match status" value="1"/>
</dbReference>
<dbReference type="PRINTS" id="PR00097">
    <property type="entry name" value="ANTSNTHASEII"/>
</dbReference>
<dbReference type="EMBL" id="QLMD01000001">
    <property type="protein sequence ID" value="RAK01767.1"/>
    <property type="molecule type" value="Genomic_DNA"/>
</dbReference>
<evidence type="ECO:0000313" key="8">
    <source>
        <dbReference type="Proteomes" id="UP000249203"/>
    </source>
</evidence>
<dbReference type="InterPro" id="IPR006221">
    <property type="entry name" value="TrpG/PapA_dom"/>
</dbReference>
<protein>
    <recommendedName>
        <fullName evidence="1">anthranilate synthase</fullName>
        <ecNumber evidence="1">4.1.3.27</ecNumber>
    </recommendedName>
</protein>
<organism evidence="6 8">
    <name type="scientific">Aliidiomarina maris</name>
    <dbReference type="NCBI Taxonomy" id="531312"/>
    <lineage>
        <taxon>Bacteria</taxon>
        <taxon>Pseudomonadati</taxon>
        <taxon>Pseudomonadota</taxon>
        <taxon>Gammaproteobacteria</taxon>
        <taxon>Alteromonadales</taxon>
        <taxon>Idiomarinaceae</taxon>
        <taxon>Aliidiomarina</taxon>
    </lineage>
</organism>
<evidence type="ECO:0000256" key="3">
    <source>
        <dbReference type="ARBA" id="ARBA00023239"/>
    </source>
</evidence>
<reference evidence="7 9" key="1">
    <citation type="journal article" date="2018" name="Front. Microbiol.">
        <title>Genome-Based Analysis Reveals the Taxonomy and Diversity of the Family Idiomarinaceae.</title>
        <authorList>
            <person name="Liu Y."/>
            <person name="Lai Q."/>
            <person name="Shao Z."/>
        </authorList>
    </citation>
    <scope>NUCLEOTIDE SEQUENCE [LARGE SCALE GENOMIC DNA]</scope>
    <source>
        <strain evidence="7 9">CF12-14</strain>
    </source>
</reference>
<keyword evidence="3" id="KW-0456">Lyase</keyword>
<evidence type="ECO:0000313" key="9">
    <source>
        <dbReference type="Proteomes" id="UP000287865"/>
    </source>
</evidence>
<dbReference type="Proteomes" id="UP000249203">
    <property type="component" value="Unassembled WGS sequence"/>
</dbReference>
<dbReference type="PRINTS" id="PR00096">
    <property type="entry name" value="GATASE"/>
</dbReference>
<evidence type="ECO:0000313" key="6">
    <source>
        <dbReference type="EMBL" id="RAK01767.1"/>
    </source>
</evidence>
<dbReference type="Proteomes" id="UP000287865">
    <property type="component" value="Unassembled WGS sequence"/>
</dbReference>
<keyword evidence="9" id="KW-1185">Reference proteome</keyword>
<dbReference type="GO" id="GO:0004048">
    <property type="term" value="F:anthranilate phosphoribosyltransferase activity"/>
    <property type="evidence" value="ECO:0007669"/>
    <property type="project" value="TreeGrafter"/>
</dbReference>
<evidence type="ECO:0000313" key="7">
    <source>
        <dbReference type="EMBL" id="RUO28581.1"/>
    </source>
</evidence>
<dbReference type="PANTHER" id="PTHR43418:SF2">
    <property type="entry name" value="BIFUNCTIONAL PROTEIN TRPGD"/>
    <property type="match status" value="1"/>
</dbReference>
<dbReference type="Pfam" id="PF00117">
    <property type="entry name" value="GATase"/>
    <property type="match status" value="1"/>
</dbReference>
<reference evidence="6 8" key="2">
    <citation type="submission" date="2018-06" db="EMBL/GenBank/DDBJ databases">
        <title>Genomic Encyclopedia of Type Strains, Phase III (KMG-III): the genomes of soil and plant-associated and newly described type strains.</title>
        <authorList>
            <person name="Whitman W."/>
        </authorList>
    </citation>
    <scope>NUCLEOTIDE SEQUENCE [LARGE SCALE GENOMIC DNA]</scope>
    <source>
        <strain evidence="6 8">CGMCC 1.15366</strain>
    </source>
</reference>
<dbReference type="InterPro" id="IPR029062">
    <property type="entry name" value="Class_I_gatase-like"/>
</dbReference>
<evidence type="ECO:0000256" key="2">
    <source>
        <dbReference type="ARBA" id="ARBA00022962"/>
    </source>
</evidence>
<evidence type="ECO:0000256" key="4">
    <source>
        <dbReference type="ARBA" id="ARBA00047683"/>
    </source>
</evidence>
<sequence length="212" mass="22944">MGKGRIFMLDNQDSFAYNLVDELAQLGFALDVYRNQVSASTIFTHMQQAAEHEPVMLCLSPGPGHPSQAGCLIELLTLCKGKFPILGICLGFQALIHQAGGQVGRCAQVMHGKTSAMTLKNHPIFYPDATTPGLPNPLRIARYHSLQGLDVPADIEIIGDVDGIPMVGYDAANVCLGFQFHPESVMTTHGTQLLQQSVEFLLTQGAQLTCNH</sequence>
<dbReference type="AlphaFoldDB" id="A0A327X456"/>
<dbReference type="EC" id="4.1.3.27" evidence="1"/>
<dbReference type="GO" id="GO:0004049">
    <property type="term" value="F:anthranilate synthase activity"/>
    <property type="evidence" value="ECO:0007669"/>
    <property type="project" value="UniProtKB-EC"/>
</dbReference>
<evidence type="ECO:0000256" key="1">
    <source>
        <dbReference type="ARBA" id="ARBA00012266"/>
    </source>
</evidence>
<dbReference type="SUPFAM" id="SSF52317">
    <property type="entry name" value="Class I glutamine amidotransferase-like"/>
    <property type="match status" value="1"/>
</dbReference>